<evidence type="ECO:0000256" key="2">
    <source>
        <dbReference type="HAMAP-Rule" id="MF_00122"/>
    </source>
</evidence>
<dbReference type="PANTHER" id="PTHR15004">
    <property type="entry name" value="GLUTAMYL-TRNA(GLN) AMIDOTRANSFERASE SUBUNIT C, MITOCHONDRIAL"/>
    <property type="match status" value="1"/>
</dbReference>
<keyword evidence="4" id="KW-1185">Reference proteome</keyword>
<evidence type="ECO:0000256" key="1">
    <source>
        <dbReference type="ARBA" id="ARBA00022840"/>
    </source>
</evidence>
<dbReference type="RefSeq" id="WP_096399490.1">
    <property type="nucleotide sequence ID" value="NZ_AP017368.1"/>
</dbReference>
<dbReference type="GO" id="GO:0005524">
    <property type="term" value="F:ATP binding"/>
    <property type="evidence" value="ECO:0007669"/>
    <property type="project" value="UniProtKB-KW"/>
</dbReference>
<evidence type="ECO:0000313" key="3">
    <source>
        <dbReference type="EMBL" id="BAV91959.1"/>
    </source>
</evidence>
<dbReference type="InterPro" id="IPR003837">
    <property type="entry name" value="GatC"/>
</dbReference>
<organism evidence="3 4">
    <name type="scientific">Candidatus Desulfovibrio trichonymphae</name>
    <dbReference type="NCBI Taxonomy" id="1725232"/>
    <lineage>
        <taxon>Bacteria</taxon>
        <taxon>Pseudomonadati</taxon>
        <taxon>Thermodesulfobacteriota</taxon>
        <taxon>Desulfovibrionia</taxon>
        <taxon>Desulfovibrionales</taxon>
        <taxon>Desulfovibrionaceae</taxon>
        <taxon>Desulfovibrio</taxon>
    </lineage>
</organism>
<comment type="function">
    <text evidence="2">Allows the formation of correctly charged Asn-tRNA(Asn) or Gln-tRNA(Gln) through the transamidation of misacylated Asp-tRNA(Asn) or Glu-tRNA(Gln) in organisms which lack either or both of asparaginyl-tRNA or glutaminyl-tRNA synthetases. The reaction takes place in the presence of glutamine and ATP through an activated phospho-Asp-tRNA(Asn) or phospho-Glu-tRNA(Gln).</text>
</comment>
<dbReference type="GO" id="GO:0006450">
    <property type="term" value="P:regulation of translational fidelity"/>
    <property type="evidence" value="ECO:0007669"/>
    <property type="project" value="InterPro"/>
</dbReference>
<dbReference type="EMBL" id="AP017368">
    <property type="protein sequence ID" value="BAV91959.1"/>
    <property type="molecule type" value="Genomic_DNA"/>
</dbReference>
<protein>
    <recommendedName>
        <fullName evidence="2">Aspartyl/glutamyl-tRNA(Asn/Gln) amidotransferase subunit C</fullName>
        <shortName evidence="2">Asp/Glu-ADT subunit C</shortName>
        <ecNumber evidence="2">6.3.5.-</ecNumber>
    </recommendedName>
</protein>
<dbReference type="GO" id="GO:0050566">
    <property type="term" value="F:asparaginyl-tRNA synthase (glutamine-hydrolyzing) activity"/>
    <property type="evidence" value="ECO:0007669"/>
    <property type="project" value="RHEA"/>
</dbReference>
<dbReference type="GO" id="GO:0006412">
    <property type="term" value="P:translation"/>
    <property type="evidence" value="ECO:0007669"/>
    <property type="project" value="UniProtKB-UniRule"/>
</dbReference>
<dbReference type="GO" id="GO:0070681">
    <property type="term" value="P:glutaminyl-tRNAGln biosynthesis via transamidation"/>
    <property type="evidence" value="ECO:0007669"/>
    <property type="project" value="TreeGrafter"/>
</dbReference>
<keyword evidence="2" id="KW-0648">Protein biosynthesis</keyword>
<comment type="catalytic activity">
    <reaction evidence="2">
        <text>L-aspartyl-tRNA(Asn) + L-glutamine + ATP + H2O = L-asparaginyl-tRNA(Asn) + L-glutamate + ADP + phosphate + 2 H(+)</text>
        <dbReference type="Rhea" id="RHEA:14513"/>
        <dbReference type="Rhea" id="RHEA-COMP:9674"/>
        <dbReference type="Rhea" id="RHEA-COMP:9677"/>
        <dbReference type="ChEBI" id="CHEBI:15377"/>
        <dbReference type="ChEBI" id="CHEBI:15378"/>
        <dbReference type="ChEBI" id="CHEBI:29985"/>
        <dbReference type="ChEBI" id="CHEBI:30616"/>
        <dbReference type="ChEBI" id="CHEBI:43474"/>
        <dbReference type="ChEBI" id="CHEBI:58359"/>
        <dbReference type="ChEBI" id="CHEBI:78515"/>
        <dbReference type="ChEBI" id="CHEBI:78516"/>
        <dbReference type="ChEBI" id="CHEBI:456216"/>
    </reaction>
</comment>
<name>A0A1J1DQ46_9BACT</name>
<dbReference type="KEGG" id="dtr:RSDT_0447"/>
<comment type="subunit">
    <text evidence="2">Heterotrimer of A, B and C subunits.</text>
</comment>
<comment type="similarity">
    <text evidence="2">Belongs to the GatC family.</text>
</comment>
<keyword evidence="3" id="KW-0808">Transferase</keyword>
<dbReference type="Pfam" id="PF02686">
    <property type="entry name" value="GatC"/>
    <property type="match status" value="1"/>
</dbReference>
<reference evidence="3 4" key="1">
    <citation type="journal article" date="2017" name="ISME J.">
        <title>Genome of 'Ca. Desulfovibrio trichonymphae', an H2-oxidizing bacterium in a tripartite symbiotic system within a protist cell in the termite gut.</title>
        <authorList>
            <person name="Kuwahara H."/>
            <person name="Yuki M."/>
            <person name="Izawa K."/>
            <person name="Ohkuma M."/>
            <person name="Hongoh Y."/>
        </authorList>
    </citation>
    <scope>NUCLEOTIDE SEQUENCE [LARGE SCALE GENOMIC DNA]</scope>
    <source>
        <strain evidence="3 4">Rs-N31</strain>
    </source>
</reference>
<keyword evidence="2" id="KW-0547">Nucleotide-binding</keyword>
<dbReference type="GO" id="GO:0016740">
    <property type="term" value="F:transferase activity"/>
    <property type="evidence" value="ECO:0007669"/>
    <property type="project" value="UniProtKB-KW"/>
</dbReference>
<dbReference type="Gene3D" id="1.10.20.60">
    <property type="entry name" value="Glu-tRNAGln amidotransferase C subunit, N-terminal domain"/>
    <property type="match status" value="1"/>
</dbReference>
<dbReference type="SUPFAM" id="SSF141000">
    <property type="entry name" value="Glu-tRNAGln amidotransferase C subunit"/>
    <property type="match status" value="1"/>
</dbReference>
<dbReference type="EC" id="6.3.5.-" evidence="2"/>
<dbReference type="PANTHER" id="PTHR15004:SF0">
    <property type="entry name" value="GLUTAMYL-TRNA(GLN) AMIDOTRANSFERASE SUBUNIT C, MITOCHONDRIAL"/>
    <property type="match status" value="1"/>
</dbReference>
<dbReference type="GO" id="GO:0050567">
    <property type="term" value="F:glutaminyl-tRNA synthase (glutamine-hydrolyzing) activity"/>
    <property type="evidence" value="ECO:0007669"/>
    <property type="project" value="UniProtKB-UniRule"/>
</dbReference>
<gene>
    <name evidence="2 3" type="primary">gatC</name>
    <name evidence="3" type="ORF">RSDT_0447</name>
</gene>
<evidence type="ECO:0000313" key="4">
    <source>
        <dbReference type="Proteomes" id="UP000242645"/>
    </source>
</evidence>
<dbReference type="OrthoDB" id="9813938at2"/>
<dbReference type="HAMAP" id="MF_00122">
    <property type="entry name" value="GatC"/>
    <property type="match status" value="1"/>
</dbReference>
<keyword evidence="1 2" id="KW-0067">ATP-binding</keyword>
<dbReference type="Proteomes" id="UP000242645">
    <property type="component" value="Chromosome"/>
</dbReference>
<proteinExistence type="inferred from homology"/>
<accession>A0A1J1DQ46</accession>
<sequence>MSDKHISREDVVKMAALSCLRVGEEEQTLFSRQFQDILGSMDTLAGVNTDGVLPLYSPAVHSGRCREDVPAALRGREEALVNAPAQNGEYFIVPRII</sequence>
<keyword evidence="2" id="KW-0436">Ligase</keyword>
<comment type="catalytic activity">
    <reaction evidence="2">
        <text>L-glutamyl-tRNA(Gln) + L-glutamine + ATP + H2O = L-glutaminyl-tRNA(Gln) + L-glutamate + ADP + phosphate + H(+)</text>
        <dbReference type="Rhea" id="RHEA:17521"/>
        <dbReference type="Rhea" id="RHEA-COMP:9681"/>
        <dbReference type="Rhea" id="RHEA-COMP:9684"/>
        <dbReference type="ChEBI" id="CHEBI:15377"/>
        <dbReference type="ChEBI" id="CHEBI:15378"/>
        <dbReference type="ChEBI" id="CHEBI:29985"/>
        <dbReference type="ChEBI" id="CHEBI:30616"/>
        <dbReference type="ChEBI" id="CHEBI:43474"/>
        <dbReference type="ChEBI" id="CHEBI:58359"/>
        <dbReference type="ChEBI" id="CHEBI:78520"/>
        <dbReference type="ChEBI" id="CHEBI:78521"/>
        <dbReference type="ChEBI" id="CHEBI:456216"/>
    </reaction>
</comment>
<dbReference type="NCBIfam" id="TIGR00135">
    <property type="entry name" value="gatC"/>
    <property type="match status" value="1"/>
</dbReference>
<dbReference type="AlphaFoldDB" id="A0A1J1DQ46"/>
<dbReference type="InterPro" id="IPR036113">
    <property type="entry name" value="Asp/Glu-ADT_sf_sub_c"/>
</dbReference>